<dbReference type="VEuPathDB" id="VectorBase:AATE002707"/>
<evidence type="ECO:0000313" key="1">
    <source>
        <dbReference type="EnsemblMetazoa" id="AATE002707-PA.1"/>
    </source>
</evidence>
<proteinExistence type="predicted"/>
<dbReference type="EMBL" id="AXCP01008358">
    <property type="status" value="NOT_ANNOTATED_CDS"/>
    <property type="molecule type" value="Genomic_DNA"/>
</dbReference>
<reference evidence="1" key="1">
    <citation type="submission" date="2022-08" db="UniProtKB">
        <authorList>
            <consortium name="EnsemblMetazoa"/>
        </authorList>
    </citation>
    <scope>IDENTIFICATION</scope>
    <source>
        <strain evidence="1">EBRO</strain>
    </source>
</reference>
<dbReference type="AlphaFoldDB" id="A0A182INY6"/>
<protein>
    <submittedName>
        <fullName evidence="1">Uncharacterized protein</fullName>
    </submittedName>
</protein>
<organism evidence="1">
    <name type="scientific">Anopheles atroparvus</name>
    <name type="common">European mosquito</name>
    <dbReference type="NCBI Taxonomy" id="41427"/>
    <lineage>
        <taxon>Eukaryota</taxon>
        <taxon>Metazoa</taxon>
        <taxon>Ecdysozoa</taxon>
        <taxon>Arthropoda</taxon>
        <taxon>Hexapoda</taxon>
        <taxon>Insecta</taxon>
        <taxon>Pterygota</taxon>
        <taxon>Neoptera</taxon>
        <taxon>Endopterygota</taxon>
        <taxon>Diptera</taxon>
        <taxon>Nematocera</taxon>
        <taxon>Culicoidea</taxon>
        <taxon>Culicidae</taxon>
        <taxon>Anophelinae</taxon>
        <taxon>Anopheles</taxon>
    </lineage>
</organism>
<accession>A0A182INY6</accession>
<name>A0A182INY6_ANOAO</name>
<sequence length="142" mass="15530">MSSGNTTAEDGGGSGSSIEVEYNEIVSRSGWPRVYQVGVDAPRSSFPRRQRSSRSAEESSPNRVGFFPRLCFVLVVCVAFFFSLFACFVYFRGRFCTPVAAVALPASLSTTESHRGVDYRNQRRCLHVAGFSSRLSPSNVAA</sequence>
<dbReference type="EnsemblMetazoa" id="AATE002707-RA">
    <property type="protein sequence ID" value="AATE002707-PA.1"/>
    <property type="gene ID" value="AATE002707"/>
</dbReference>